<dbReference type="RefSeq" id="WP_145057095.1">
    <property type="nucleotide sequence ID" value="NZ_CP036433.1"/>
</dbReference>
<feature type="domain" description="DUF1559" evidence="1">
    <location>
        <begin position="35"/>
        <end position="90"/>
    </location>
</feature>
<dbReference type="AlphaFoldDB" id="A0A518E216"/>
<dbReference type="Gene3D" id="3.30.700.10">
    <property type="entry name" value="Glycoprotein, Type 4 Pilin"/>
    <property type="match status" value="1"/>
</dbReference>
<dbReference type="Pfam" id="PF07596">
    <property type="entry name" value="SBP_bac_10"/>
    <property type="match status" value="1"/>
</dbReference>
<dbReference type="SUPFAM" id="SSF54523">
    <property type="entry name" value="Pili subunits"/>
    <property type="match status" value="1"/>
</dbReference>
<name>A0A518E216_9BACT</name>
<dbReference type="KEGG" id="lcre:Pla8534_59750"/>
<dbReference type="InterPro" id="IPR011453">
    <property type="entry name" value="DUF1559"/>
</dbReference>
<evidence type="ECO:0000313" key="2">
    <source>
        <dbReference type="EMBL" id="QDU98114.1"/>
    </source>
</evidence>
<dbReference type="Proteomes" id="UP000317648">
    <property type="component" value="Chromosome"/>
</dbReference>
<proteinExistence type="predicted"/>
<dbReference type="InterPro" id="IPR012902">
    <property type="entry name" value="N_methyl_site"/>
</dbReference>
<dbReference type="PANTHER" id="PTHR30093">
    <property type="entry name" value="GENERAL SECRETION PATHWAY PROTEIN G"/>
    <property type="match status" value="1"/>
</dbReference>
<dbReference type="NCBIfam" id="TIGR02532">
    <property type="entry name" value="IV_pilin_GFxxxE"/>
    <property type="match status" value="1"/>
</dbReference>
<gene>
    <name evidence="2" type="ORF">Pla8534_59750</name>
</gene>
<reference evidence="2 3" key="1">
    <citation type="submission" date="2019-02" db="EMBL/GenBank/DDBJ databases">
        <title>Deep-cultivation of Planctomycetes and their phenomic and genomic characterization uncovers novel biology.</title>
        <authorList>
            <person name="Wiegand S."/>
            <person name="Jogler M."/>
            <person name="Boedeker C."/>
            <person name="Pinto D."/>
            <person name="Vollmers J."/>
            <person name="Rivas-Marin E."/>
            <person name="Kohn T."/>
            <person name="Peeters S.H."/>
            <person name="Heuer A."/>
            <person name="Rast P."/>
            <person name="Oberbeckmann S."/>
            <person name="Bunk B."/>
            <person name="Jeske O."/>
            <person name="Meyerdierks A."/>
            <person name="Storesund J.E."/>
            <person name="Kallscheuer N."/>
            <person name="Luecker S."/>
            <person name="Lage O.M."/>
            <person name="Pohl T."/>
            <person name="Merkel B.J."/>
            <person name="Hornburger P."/>
            <person name="Mueller R.-W."/>
            <person name="Bruemmer F."/>
            <person name="Labrenz M."/>
            <person name="Spormann A.M."/>
            <person name="Op den Camp H."/>
            <person name="Overmann J."/>
            <person name="Amann R."/>
            <person name="Jetten M.S.M."/>
            <person name="Mascher T."/>
            <person name="Medema M.H."/>
            <person name="Devos D.P."/>
            <person name="Kaster A.-K."/>
            <person name="Ovreas L."/>
            <person name="Rohde M."/>
            <person name="Galperin M.Y."/>
            <person name="Jogler C."/>
        </authorList>
    </citation>
    <scope>NUCLEOTIDE SEQUENCE [LARGE SCALE GENOMIC DNA]</scope>
    <source>
        <strain evidence="2 3">Pla85_3_4</strain>
    </source>
</reference>
<evidence type="ECO:0000313" key="3">
    <source>
        <dbReference type="Proteomes" id="UP000317648"/>
    </source>
</evidence>
<dbReference type="InterPro" id="IPR045584">
    <property type="entry name" value="Pilin-like"/>
</dbReference>
<sequence length="423" mass="44506">MRTPNKSKGFTIVELLVVIAIIALLVALLLPAISRAREAARNSACKNNLRQLGLGFAIFQDSDPARRLCTGASDFRRDGCMDTWGWVADVTNNQSARPGEMLCPSNTIRGPEKLNDLLGKDTTDGREGAPASRLTDGVCGDATFAGATGTGGGGTFASTAVNTAERAAVVAHAFLAKGYNTNYAASWHFVRSAPRVSLSATDTLTFGLTGSLKGLDGSLGPLTTRILEGSPVVTSNVALLGDAGPGDVDEAILGLDISQTPSDFISTQTNNTTERVWLSGGEMLGEAFNDGPAYYDVTNKAVKLAAKGAEISDLIDCEAQGTCIAPTNSNNMYLQDTRDWFAVHGGGRSSSVNILMADGSIKQFTDSNGDSFLNPGFPVPATVTDPTELASIGYRDDKVELPSSDIFNGILLIDLTKRIPLED</sequence>
<organism evidence="2 3">
    <name type="scientific">Lignipirellula cremea</name>
    <dbReference type="NCBI Taxonomy" id="2528010"/>
    <lineage>
        <taxon>Bacteria</taxon>
        <taxon>Pseudomonadati</taxon>
        <taxon>Planctomycetota</taxon>
        <taxon>Planctomycetia</taxon>
        <taxon>Pirellulales</taxon>
        <taxon>Pirellulaceae</taxon>
        <taxon>Lignipirellula</taxon>
    </lineage>
</organism>
<dbReference type="Pfam" id="PF07963">
    <property type="entry name" value="N_methyl"/>
    <property type="match status" value="1"/>
</dbReference>
<dbReference type="OrthoDB" id="254023at2"/>
<protein>
    <recommendedName>
        <fullName evidence="1">DUF1559 domain-containing protein</fullName>
    </recommendedName>
</protein>
<accession>A0A518E216</accession>
<dbReference type="PANTHER" id="PTHR30093:SF2">
    <property type="entry name" value="TYPE II SECRETION SYSTEM PROTEIN H"/>
    <property type="match status" value="1"/>
</dbReference>
<evidence type="ECO:0000259" key="1">
    <source>
        <dbReference type="Pfam" id="PF07596"/>
    </source>
</evidence>
<dbReference type="EMBL" id="CP036433">
    <property type="protein sequence ID" value="QDU98114.1"/>
    <property type="molecule type" value="Genomic_DNA"/>
</dbReference>
<keyword evidence="3" id="KW-1185">Reference proteome</keyword>